<reference evidence="5 6" key="1">
    <citation type="submission" date="2010-05" db="EMBL/GenBank/DDBJ databases">
        <title>The Genome Sequence of Thecamonas trahens ATCC 50062.</title>
        <authorList>
            <consortium name="The Broad Institute Genome Sequencing Platform"/>
            <person name="Russ C."/>
            <person name="Cuomo C."/>
            <person name="Shea T."/>
            <person name="Young S.K."/>
            <person name="Zeng Q."/>
            <person name="Koehrsen M."/>
            <person name="Haas B."/>
            <person name="Borodovsky M."/>
            <person name="Guigo R."/>
            <person name="Alvarado L."/>
            <person name="Berlin A."/>
            <person name="Bochicchio J."/>
            <person name="Borenstein D."/>
            <person name="Chapman S."/>
            <person name="Chen Z."/>
            <person name="Freedman E."/>
            <person name="Gellesch M."/>
            <person name="Goldberg J."/>
            <person name="Griggs A."/>
            <person name="Gujja S."/>
            <person name="Heilman E."/>
            <person name="Heiman D."/>
            <person name="Hepburn T."/>
            <person name="Howarth C."/>
            <person name="Jen D."/>
            <person name="Larson L."/>
            <person name="Mehta T."/>
            <person name="Park D."/>
            <person name="Pearson M."/>
            <person name="Roberts A."/>
            <person name="Saif S."/>
            <person name="Shenoy N."/>
            <person name="Sisk P."/>
            <person name="Stolte C."/>
            <person name="Sykes S."/>
            <person name="Thomson T."/>
            <person name="Walk T."/>
            <person name="White J."/>
            <person name="Yandava C."/>
            <person name="Burger G."/>
            <person name="Gray M.W."/>
            <person name="Holland P.W.H."/>
            <person name="King N."/>
            <person name="Lang F.B.F."/>
            <person name="Roger A.J."/>
            <person name="Ruiz-Trillo I."/>
            <person name="Lander E."/>
            <person name="Nusbaum C."/>
        </authorList>
    </citation>
    <scope>NUCLEOTIDE SEQUENCE [LARGE SCALE GENOMIC DNA]</scope>
    <source>
        <strain evidence="5 6">ATCC 50062</strain>
    </source>
</reference>
<feature type="compositionally biased region" description="Polar residues" evidence="3">
    <location>
        <begin position="586"/>
        <end position="597"/>
    </location>
</feature>
<dbReference type="STRING" id="461836.A0A0L0D4X0"/>
<dbReference type="AlphaFoldDB" id="A0A0L0D4X0"/>
<name>A0A0L0D4X0_THETB</name>
<evidence type="ECO:0000256" key="1">
    <source>
        <dbReference type="ARBA" id="ARBA00022741"/>
    </source>
</evidence>
<dbReference type="InterPro" id="IPR000719">
    <property type="entry name" value="Prot_kinase_dom"/>
</dbReference>
<dbReference type="RefSeq" id="XP_013759883.1">
    <property type="nucleotide sequence ID" value="XM_013904429.1"/>
</dbReference>
<dbReference type="EMBL" id="GL349445">
    <property type="protein sequence ID" value="KNC47106.1"/>
    <property type="molecule type" value="Genomic_DNA"/>
</dbReference>
<sequence>MDRYEVVREVGSGQWVARLRPGASLSGATGVVDATAPSAPSAASGLYIVRATPLPRSMDEAQRERLDALLFAQFKGFIHAAEMFVASPPPPDKTVAPADPPAPALYAVAPTGSTTLRDLVRTQGGPLAPELVRHIARGLVDILVCMHEMGHAVGNLAADTVYLDLAALRSSSGQRSPVRIAPFSPLDVGVPSALARTPERLLGVTTPHPGHDLNLAADAWALGVVLAEMLLGGPLFDSETVASVPQHLYQVFKVIGAPGTPSDLPYLAPEHFDALVSALPKTTVGWPALLPDAPSDVLTLLDALFALDPRRRITMVDAVAHRYFHLPLSPGIEPVPLLDRSPPPPAPTASDHSALLDETLSLLPLLRELSPNPPTRLHPPADDASSLASSLDKLDAELEALQNRSSSHSSNSRSSQQDLPSLKPPSPFKPTRQPRQSPSIISSPSPSPLPSPDVSFENKYLTSQVDDAASQSWADDYEYEYQYVDDNDDNDDNNSHHSPIQGGKADGDEAVVNNPSFALVPSIPFPGCPDFATAGKPADMPRDSRHARPPQAAVAIPVQASLESQLSQLMAQVKHQQLHLDELVSTPSRTSPCSASEHQALASPPVATAVQEPASSQPWHSTRDIAPPPDSLGTRARSEANGLLVDISRGLHFESALINSCRASGSSWFIAYRLCGEDQPVVSAMTSPCAGPHFDHRVTFALSHDQLRQVVVGASNSASAPLTVMLCATAPSTPQARTVLAVTDLDLSPLAYGLASLDGWYHALDESASPALNRSLFSQYLDQYSVSTPPPSAILADPSSLAYRLGGISSYRVDPLIHASPSARHGLATSDYVSSPSGPATAGLSSAPQSGDGHHSEIRALQRLQASLRQLQL</sequence>
<feature type="compositionally biased region" description="Polar residues" evidence="3">
    <location>
        <begin position="831"/>
        <end position="849"/>
    </location>
</feature>
<evidence type="ECO:0000256" key="2">
    <source>
        <dbReference type="ARBA" id="ARBA00022840"/>
    </source>
</evidence>
<feature type="compositionally biased region" description="Low complexity" evidence="3">
    <location>
        <begin position="403"/>
        <end position="421"/>
    </location>
</feature>
<keyword evidence="1" id="KW-0547">Nucleotide-binding</keyword>
<keyword evidence="5" id="KW-0418">Kinase</keyword>
<evidence type="ECO:0000259" key="4">
    <source>
        <dbReference type="PROSITE" id="PS50011"/>
    </source>
</evidence>
<feature type="region of interest" description="Disordered" evidence="3">
    <location>
        <begin position="484"/>
        <end position="509"/>
    </location>
</feature>
<accession>A0A0L0D4X0</accession>
<keyword evidence="5" id="KW-0808">Transferase</keyword>
<keyword evidence="6" id="KW-1185">Reference proteome</keyword>
<feature type="region of interest" description="Disordered" evidence="3">
    <location>
        <begin position="368"/>
        <end position="388"/>
    </location>
</feature>
<feature type="compositionally biased region" description="Low complexity" evidence="3">
    <location>
        <begin position="429"/>
        <end position="444"/>
    </location>
</feature>
<gene>
    <name evidence="5" type="ORF">AMSG_03535</name>
</gene>
<keyword evidence="2" id="KW-0067">ATP-binding</keyword>
<dbReference type="eggNOG" id="KOG0663">
    <property type="taxonomic scope" value="Eukaryota"/>
</dbReference>
<feature type="region of interest" description="Disordered" evidence="3">
    <location>
        <begin position="400"/>
        <end position="456"/>
    </location>
</feature>
<protein>
    <submittedName>
        <fullName evidence="5">Serine/threonine protein kinase</fullName>
    </submittedName>
</protein>
<proteinExistence type="predicted"/>
<feature type="region of interest" description="Disordered" evidence="3">
    <location>
        <begin position="828"/>
        <end position="856"/>
    </location>
</feature>
<organism evidence="5 6">
    <name type="scientific">Thecamonas trahens ATCC 50062</name>
    <dbReference type="NCBI Taxonomy" id="461836"/>
    <lineage>
        <taxon>Eukaryota</taxon>
        <taxon>Apusozoa</taxon>
        <taxon>Apusomonadida</taxon>
        <taxon>Apusomonadidae</taxon>
        <taxon>Thecamonas</taxon>
    </lineage>
</organism>
<dbReference type="GO" id="GO:0005524">
    <property type="term" value="F:ATP binding"/>
    <property type="evidence" value="ECO:0007669"/>
    <property type="project" value="UniProtKB-KW"/>
</dbReference>
<keyword evidence="5" id="KW-0723">Serine/threonine-protein kinase</keyword>
<evidence type="ECO:0000256" key="3">
    <source>
        <dbReference type="SAM" id="MobiDB-lite"/>
    </source>
</evidence>
<feature type="region of interest" description="Disordered" evidence="3">
    <location>
        <begin position="586"/>
        <end position="636"/>
    </location>
</feature>
<dbReference type="InterPro" id="IPR011009">
    <property type="entry name" value="Kinase-like_dom_sf"/>
</dbReference>
<dbReference type="InterPro" id="IPR050117">
    <property type="entry name" value="MAPK"/>
</dbReference>
<dbReference type="SMART" id="SM00220">
    <property type="entry name" value="S_TKc"/>
    <property type="match status" value="1"/>
</dbReference>
<dbReference type="PROSITE" id="PS50011">
    <property type="entry name" value="PROTEIN_KINASE_DOM"/>
    <property type="match status" value="1"/>
</dbReference>
<evidence type="ECO:0000313" key="6">
    <source>
        <dbReference type="Proteomes" id="UP000054408"/>
    </source>
</evidence>
<evidence type="ECO:0000313" key="5">
    <source>
        <dbReference type="EMBL" id="KNC47106.1"/>
    </source>
</evidence>
<dbReference type="Proteomes" id="UP000054408">
    <property type="component" value="Unassembled WGS sequence"/>
</dbReference>
<dbReference type="PANTHER" id="PTHR24055">
    <property type="entry name" value="MITOGEN-ACTIVATED PROTEIN KINASE"/>
    <property type="match status" value="1"/>
</dbReference>
<dbReference type="GeneID" id="25563127"/>
<dbReference type="Pfam" id="PF00069">
    <property type="entry name" value="Pkinase"/>
    <property type="match status" value="1"/>
</dbReference>
<dbReference type="GO" id="GO:0004674">
    <property type="term" value="F:protein serine/threonine kinase activity"/>
    <property type="evidence" value="ECO:0007669"/>
    <property type="project" value="UniProtKB-KW"/>
</dbReference>
<feature type="domain" description="Protein kinase" evidence="4">
    <location>
        <begin position="4"/>
        <end position="324"/>
    </location>
</feature>
<dbReference type="Gene3D" id="1.10.510.10">
    <property type="entry name" value="Transferase(Phosphotransferase) domain 1"/>
    <property type="match status" value="1"/>
</dbReference>
<dbReference type="SUPFAM" id="SSF56112">
    <property type="entry name" value="Protein kinase-like (PK-like)"/>
    <property type="match status" value="1"/>
</dbReference>